<evidence type="ECO:0000313" key="11">
    <source>
        <dbReference type="Proteomes" id="UP000198284"/>
    </source>
</evidence>
<reference evidence="10 11" key="1">
    <citation type="submission" date="2017-06" db="EMBL/GenBank/DDBJ databases">
        <authorList>
            <person name="Kim H.J."/>
            <person name="Triplett B.A."/>
        </authorList>
    </citation>
    <scope>NUCLEOTIDE SEQUENCE [LARGE SCALE GENOMIC DNA]</scope>
    <source>
        <strain evidence="10 11">U15</strain>
    </source>
</reference>
<keyword evidence="7 9" id="KW-0472">Membrane</keyword>
<organism evidence="10 11">
    <name type="scientific">Noviherbaspirillum humi</name>
    <dbReference type="NCBI Taxonomy" id="1688639"/>
    <lineage>
        <taxon>Bacteria</taxon>
        <taxon>Pseudomonadati</taxon>
        <taxon>Pseudomonadota</taxon>
        <taxon>Betaproteobacteria</taxon>
        <taxon>Burkholderiales</taxon>
        <taxon>Oxalobacteraceae</taxon>
        <taxon>Noviherbaspirillum</taxon>
    </lineage>
</organism>
<feature type="transmembrane region" description="Helical" evidence="9">
    <location>
        <begin position="68"/>
        <end position="89"/>
    </location>
</feature>
<comment type="similarity">
    <text evidence="8">Belongs to the binding-protein-dependent transport system permease family. LivHM subfamily.</text>
</comment>
<keyword evidence="3" id="KW-1003">Cell membrane</keyword>
<feature type="transmembrane region" description="Helical" evidence="9">
    <location>
        <begin position="101"/>
        <end position="123"/>
    </location>
</feature>
<dbReference type="GO" id="GO:0005886">
    <property type="term" value="C:plasma membrane"/>
    <property type="evidence" value="ECO:0007669"/>
    <property type="project" value="UniProtKB-SubCell"/>
</dbReference>
<dbReference type="CDD" id="cd06582">
    <property type="entry name" value="TM_PBP1_LivH_like"/>
    <property type="match status" value="1"/>
</dbReference>
<keyword evidence="2" id="KW-0813">Transport</keyword>
<gene>
    <name evidence="10" type="ORF">SAMN06265795_12119</name>
</gene>
<dbReference type="PANTHER" id="PTHR11795">
    <property type="entry name" value="BRANCHED-CHAIN AMINO ACID TRANSPORT SYSTEM PERMEASE PROTEIN LIVH"/>
    <property type="match status" value="1"/>
</dbReference>
<dbReference type="AlphaFoldDB" id="A0A239LCP8"/>
<keyword evidence="11" id="KW-1185">Reference proteome</keyword>
<evidence type="ECO:0000256" key="1">
    <source>
        <dbReference type="ARBA" id="ARBA00004651"/>
    </source>
</evidence>
<feature type="transmembrane region" description="Helical" evidence="9">
    <location>
        <begin position="143"/>
        <end position="165"/>
    </location>
</feature>
<dbReference type="GO" id="GO:0006865">
    <property type="term" value="P:amino acid transport"/>
    <property type="evidence" value="ECO:0007669"/>
    <property type="project" value="UniProtKB-KW"/>
</dbReference>
<keyword evidence="4 9" id="KW-0812">Transmembrane</keyword>
<evidence type="ECO:0000256" key="7">
    <source>
        <dbReference type="ARBA" id="ARBA00023136"/>
    </source>
</evidence>
<evidence type="ECO:0000256" key="6">
    <source>
        <dbReference type="ARBA" id="ARBA00022989"/>
    </source>
</evidence>
<dbReference type="EMBL" id="FZOT01000021">
    <property type="protein sequence ID" value="SNT27623.1"/>
    <property type="molecule type" value="Genomic_DNA"/>
</dbReference>
<feature type="transmembrane region" description="Helical" evidence="9">
    <location>
        <begin position="193"/>
        <end position="212"/>
    </location>
</feature>
<dbReference type="Proteomes" id="UP000198284">
    <property type="component" value="Unassembled WGS sequence"/>
</dbReference>
<evidence type="ECO:0000313" key="10">
    <source>
        <dbReference type="EMBL" id="SNT27623.1"/>
    </source>
</evidence>
<evidence type="ECO:0000256" key="5">
    <source>
        <dbReference type="ARBA" id="ARBA00022970"/>
    </source>
</evidence>
<dbReference type="GO" id="GO:0022857">
    <property type="term" value="F:transmembrane transporter activity"/>
    <property type="evidence" value="ECO:0007669"/>
    <property type="project" value="InterPro"/>
</dbReference>
<proteinExistence type="inferred from homology"/>
<keyword evidence="6 9" id="KW-1133">Transmembrane helix</keyword>
<sequence>MIASMFASLLTVLFDGVAFGMILFLISVGLSITMGVMRVVNLAHCGFAMIGGYLTYALIAVAGLPFAAAVPLAVLGTMAIGAVLERTVYSWVYAQSELGQVLMTIGLTFVMIASANAFFGSSIQNIPVPGALRGTTQIGSFGLPVYRLFLIVVSAACGVAIWLALEKTEAGAKLRAAVDNARMAGCIGINVKAMFAVTFAIGCGFAGLGGALGSDIFPLEPFYALHYLVLVLIVVSVGGLGSIKGTLLASLLLGMVDTLGRYYLPSGGGIVIYLATLMLLLIRPHGLFGRPA</sequence>
<dbReference type="InterPro" id="IPR001851">
    <property type="entry name" value="ABC_transp_permease"/>
</dbReference>
<dbReference type="Pfam" id="PF02653">
    <property type="entry name" value="BPD_transp_2"/>
    <property type="match status" value="1"/>
</dbReference>
<evidence type="ECO:0000256" key="9">
    <source>
        <dbReference type="SAM" id="Phobius"/>
    </source>
</evidence>
<feature type="transmembrane region" description="Helical" evidence="9">
    <location>
        <begin position="224"/>
        <end position="241"/>
    </location>
</feature>
<comment type="subcellular location">
    <subcellularLocation>
        <location evidence="1">Cell membrane</location>
        <topology evidence="1">Multi-pass membrane protein</topology>
    </subcellularLocation>
</comment>
<name>A0A239LCP8_9BURK</name>
<dbReference type="OrthoDB" id="9807115at2"/>
<evidence type="ECO:0000256" key="4">
    <source>
        <dbReference type="ARBA" id="ARBA00022692"/>
    </source>
</evidence>
<evidence type="ECO:0000256" key="2">
    <source>
        <dbReference type="ARBA" id="ARBA00022448"/>
    </source>
</evidence>
<feature type="transmembrane region" description="Helical" evidence="9">
    <location>
        <begin position="6"/>
        <end position="30"/>
    </location>
</feature>
<feature type="transmembrane region" description="Helical" evidence="9">
    <location>
        <begin position="262"/>
        <end position="282"/>
    </location>
</feature>
<evidence type="ECO:0000256" key="3">
    <source>
        <dbReference type="ARBA" id="ARBA00022475"/>
    </source>
</evidence>
<dbReference type="InterPro" id="IPR052157">
    <property type="entry name" value="BCAA_transport_permease"/>
</dbReference>
<keyword evidence="5" id="KW-0029">Amino-acid transport</keyword>
<feature type="transmembrane region" description="Helical" evidence="9">
    <location>
        <begin position="42"/>
        <end position="62"/>
    </location>
</feature>
<accession>A0A239LCP8</accession>
<evidence type="ECO:0000256" key="8">
    <source>
        <dbReference type="ARBA" id="ARBA00037998"/>
    </source>
</evidence>
<dbReference type="PANTHER" id="PTHR11795:SF442">
    <property type="entry name" value="ABC TRANSPORTER ATP-BINDING PROTEIN"/>
    <property type="match status" value="1"/>
</dbReference>
<protein>
    <submittedName>
        <fullName evidence="10">Amino acid/amide ABC transporter membrane protein 1, HAAT family</fullName>
    </submittedName>
</protein>